<dbReference type="Gene3D" id="1.10.1740.10">
    <property type="match status" value="1"/>
</dbReference>
<keyword evidence="8" id="KW-1185">Reference proteome</keyword>
<feature type="domain" description="RNA polymerase sigma-70 region 2" evidence="5">
    <location>
        <begin position="15"/>
        <end position="81"/>
    </location>
</feature>
<comment type="similarity">
    <text evidence="1">Belongs to the sigma-70 factor family. ECF subfamily.</text>
</comment>
<comment type="caution">
    <text evidence="7">The sequence shown here is derived from an EMBL/GenBank/DDBJ whole genome shotgun (WGS) entry which is preliminary data.</text>
</comment>
<dbReference type="Pfam" id="PF04542">
    <property type="entry name" value="Sigma70_r2"/>
    <property type="match status" value="1"/>
</dbReference>
<keyword evidence="3" id="KW-0731">Sigma factor</keyword>
<feature type="domain" description="RNA polymerase sigma factor 70 region 4 type 2" evidence="6">
    <location>
        <begin position="112"/>
        <end position="164"/>
    </location>
</feature>
<evidence type="ECO:0000256" key="1">
    <source>
        <dbReference type="ARBA" id="ARBA00010641"/>
    </source>
</evidence>
<name>A0A2V1K781_9BURK</name>
<dbReference type="InterPro" id="IPR014284">
    <property type="entry name" value="RNA_pol_sigma-70_dom"/>
</dbReference>
<gene>
    <name evidence="7" type="ORF">DD235_01135</name>
</gene>
<dbReference type="AlphaFoldDB" id="A0A2V1K781"/>
<dbReference type="EMBL" id="QETA01000001">
    <property type="protein sequence ID" value="PWF24822.1"/>
    <property type="molecule type" value="Genomic_DNA"/>
</dbReference>
<organism evidence="7 8">
    <name type="scientific">Corticimicrobacter populi</name>
    <dbReference type="NCBI Taxonomy" id="2175229"/>
    <lineage>
        <taxon>Bacteria</taxon>
        <taxon>Pseudomonadati</taxon>
        <taxon>Pseudomonadota</taxon>
        <taxon>Betaproteobacteria</taxon>
        <taxon>Burkholderiales</taxon>
        <taxon>Alcaligenaceae</taxon>
        <taxon>Corticimicrobacter</taxon>
    </lineage>
</organism>
<dbReference type="Proteomes" id="UP000245212">
    <property type="component" value="Unassembled WGS sequence"/>
</dbReference>
<evidence type="ECO:0000313" key="8">
    <source>
        <dbReference type="Proteomes" id="UP000245212"/>
    </source>
</evidence>
<evidence type="ECO:0000256" key="4">
    <source>
        <dbReference type="ARBA" id="ARBA00023163"/>
    </source>
</evidence>
<dbReference type="InterPro" id="IPR013249">
    <property type="entry name" value="RNA_pol_sigma70_r4_t2"/>
</dbReference>
<dbReference type="SUPFAM" id="SSF88946">
    <property type="entry name" value="Sigma2 domain of RNA polymerase sigma factors"/>
    <property type="match status" value="1"/>
</dbReference>
<dbReference type="SUPFAM" id="SSF88659">
    <property type="entry name" value="Sigma3 and sigma4 domains of RNA polymerase sigma factors"/>
    <property type="match status" value="1"/>
</dbReference>
<protein>
    <submittedName>
        <fullName evidence="7">RNA polymerase subunit sigma</fullName>
    </submittedName>
</protein>
<evidence type="ECO:0000259" key="6">
    <source>
        <dbReference type="Pfam" id="PF08281"/>
    </source>
</evidence>
<dbReference type="GO" id="GO:0003677">
    <property type="term" value="F:DNA binding"/>
    <property type="evidence" value="ECO:0007669"/>
    <property type="project" value="InterPro"/>
</dbReference>
<dbReference type="InterPro" id="IPR036388">
    <property type="entry name" value="WH-like_DNA-bd_sf"/>
</dbReference>
<dbReference type="InterPro" id="IPR013324">
    <property type="entry name" value="RNA_pol_sigma_r3/r4-like"/>
</dbReference>
<dbReference type="Pfam" id="PF08281">
    <property type="entry name" value="Sigma70_r4_2"/>
    <property type="match status" value="1"/>
</dbReference>
<keyword evidence="4" id="KW-0804">Transcription</keyword>
<evidence type="ECO:0000259" key="5">
    <source>
        <dbReference type="Pfam" id="PF04542"/>
    </source>
</evidence>
<sequence>MSEPSADPKSAVRTLYLDHHGWLLSRLRRRTRNHADAEDLTADTFVEIVRSRVDPLSLGEPRAFLTTIAQRLLYRFQRRAALERAYLERLALLPEALAPSPEDQFLVMEAIRLLDDALSTLTVEARTAFLCNQLDGMNHEEIAACLNVSVRTVGRYIRLAMTCCYLAEWDT</sequence>
<dbReference type="InterPro" id="IPR007627">
    <property type="entry name" value="RNA_pol_sigma70_r2"/>
</dbReference>
<keyword evidence="2" id="KW-0805">Transcription regulation</keyword>
<dbReference type="InterPro" id="IPR013325">
    <property type="entry name" value="RNA_pol_sigma_r2"/>
</dbReference>
<evidence type="ECO:0000256" key="2">
    <source>
        <dbReference type="ARBA" id="ARBA00023015"/>
    </source>
</evidence>
<dbReference type="GO" id="GO:0006352">
    <property type="term" value="P:DNA-templated transcription initiation"/>
    <property type="evidence" value="ECO:0007669"/>
    <property type="project" value="InterPro"/>
</dbReference>
<reference evidence="8" key="1">
    <citation type="submission" date="2018-05" db="EMBL/GenBank/DDBJ databases">
        <authorList>
            <person name="Li Y."/>
        </authorList>
    </citation>
    <scope>NUCLEOTIDE SEQUENCE [LARGE SCALE GENOMIC DNA]</scope>
    <source>
        <strain evidence="8">3d-2-2</strain>
    </source>
</reference>
<dbReference type="GO" id="GO:0016987">
    <property type="term" value="F:sigma factor activity"/>
    <property type="evidence" value="ECO:0007669"/>
    <property type="project" value="UniProtKB-KW"/>
</dbReference>
<evidence type="ECO:0000313" key="7">
    <source>
        <dbReference type="EMBL" id="PWF24822.1"/>
    </source>
</evidence>
<dbReference type="Gene3D" id="1.10.10.10">
    <property type="entry name" value="Winged helix-like DNA-binding domain superfamily/Winged helix DNA-binding domain"/>
    <property type="match status" value="1"/>
</dbReference>
<accession>A0A2V1K781</accession>
<dbReference type="PANTHER" id="PTHR43133:SF63">
    <property type="entry name" value="RNA POLYMERASE SIGMA FACTOR FECI-RELATED"/>
    <property type="match status" value="1"/>
</dbReference>
<dbReference type="NCBIfam" id="TIGR02937">
    <property type="entry name" value="sigma70-ECF"/>
    <property type="match status" value="1"/>
</dbReference>
<evidence type="ECO:0000256" key="3">
    <source>
        <dbReference type="ARBA" id="ARBA00023082"/>
    </source>
</evidence>
<dbReference type="RefSeq" id="WP_109060227.1">
    <property type="nucleotide sequence ID" value="NZ_QETA01000001.1"/>
</dbReference>
<proteinExistence type="inferred from homology"/>
<dbReference type="PANTHER" id="PTHR43133">
    <property type="entry name" value="RNA POLYMERASE ECF-TYPE SIGMA FACTO"/>
    <property type="match status" value="1"/>
</dbReference>
<dbReference type="InterPro" id="IPR039425">
    <property type="entry name" value="RNA_pol_sigma-70-like"/>
</dbReference>